<feature type="compositionally biased region" description="Low complexity" evidence="1">
    <location>
        <begin position="149"/>
        <end position="163"/>
    </location>
</feature>
<comment type="caution">
    <text evidence="2">The sequence shown here is derived from an EMBL/GenBank/DDBJ whole genome shotgun (WGS) entry which is preliminary data.</text>
</comment>
<proteinExistence type="predicted"/>
<dbReference type="EMBL" id="JAQNDM010000002">
    <property type="protein sequence ID" value="MDC0712030.1"/>
    <property type="molecule type" value="Genomic_DNA"/>
</dbReference>
<feature type="compositionally biased region" description="Polar residues" evidence="1">
    <location>
        <begin position="123"/>
        <end position="135"/>
    </location>
</feature>
<organism evidence="2 3">
    <name type="scientific">Stigmatella ashevillensis</name>
    <dbReference type="NCBI Taxonomy" id="2995309"/>
    <lineage>
        <taxon>Bacteria</taxon>
        <taxon>Pseudomonadati</taxon>
        <taxon>Myxococcota</taxon>
        <taxon>Myxococcia</taxon>
        <taxon>Myxococcales</taxon>
        <taxon>Cystobacterineae</taxon>
        <taxon>Archangiaceae</taxon>
        <taxon>Stigmatella</taxon>
    </lineage>
</organism>
<feature type="compositionally biased region" description="Basic and acidic residues" evidence="1">
    <location>
        <begin position="62"/>
        <end position="100"/>
    </location>
</feature>
<reference evidence="2 3" key="1">
    <citation type="submission" date="2022-11" db="EMBL/GenBank/DDBJ databases">
        <title>Minimal conservation of predation-associated metabolite biosynthetic gene clusters underscores biosynthetic potential of Myxococcota including descriptions for ten novel species: Archangium lansinium sp. nov., Myxococcus landrumus sp. nov., Nannocystis bai.</title>
        <authorList>
            <person name="Ahearne A."/>
            <person name="Stevens C."/>
            <person name="Dowd S."/>
        </authorList>
    </citation>
    <scope>NUCLEOTIDE SEQUENCE [LARGE SCALE GENOMIC DNA]</scope>
    <source>
        <strain evidence="2 3">NCWAL01</strain>
    </source>
</reference>
<feature type="region of interest" description="Disordered" evidence="1">
    <location>
        <begin position="1"/>
        <end position="212"/>
    </location>
</feature>
<dbReference type="Proteomes" id="UP001221838">
    <property type="component" value="Unassembled WGS sequence"/>
</dbReference>
<protein>
    <submittedName>
        <fullName evidence="2">Uncharacterized protein</fullName>
    </submittedName>
</protein>
<dbReference type="RefSeq" id="WP_272142082.1">
    <property type="nucleotide sequence ID" value="NZ_JAQNDM010000002.1"/>
</dbReference>
<gene>
    <name evidence="2" type="ORF">POL68_26415</name>
</gene>
<keyword evidence="3" id="KW-1185">Reference proteome</keyword>
<sequence>MIKTPPSSQPRPSTASRGQPRPAERNRANRAQANKGAQVNAGHLEEDDEPEMMQDPGSSLGHHGDRKKDASEETLRLLEESRHKDRQEFQKRSLEGDGSHSGKGHGHSAPPVALLNPPPSGTHLATPQANPQTGSHRALYGPSTSRGASGTQPSSGGSSPTGSRPALPSTTPLTGSRLALTAAAPTTGSRPALSPSAPPAVPSTGARPALPPKLDARHLLSTGKPVGTYLKEHPPASAGAPPAHQAAVQEAQERLANVKGIERIGTGQNQAGQTVLVVVAGRGFTYESLQAVPEKVRDLPTVVSISFPNLSLRRTAAPGAGLPPGSTVNKLGR</sequence>
<evidence type="ECO:0000256" key="1">
    <source>
        <dbReference type="SAM" id="MobiDB-lite"/>
    </source>
</evidence>
<name>A0ABT5DEC1_9BACT</name>
<accession>A0ABT5DEC1</accession>
<evidence type="ECO:0000313" key="2">
    <source>
        <dbReference type="EMBL" id="MDC0712030.1"/>
    </source>
</evidence>
<evidence type="ECO:0000313" key="3">
    <source>
        <dbReference type="Proteomes" id="UP001221838"/>
    </source>
</evidence>